<dbReference type="InterPro" id="IPR036291">
    <property type="entry name" value="NAD(P)-bd_dom_sf"/>
</dbReference>
<dbReference type="CDD" id="cd05266">
    <property type="entry name" value="SDR_a4"/>
    <property type="match status" value="1"/>
</dbReference>
<dbReference type="Gene3D" id="3.40.50.720">
    <property type="entry name" value="NAD(P)-binding Rossmann-like Domain"/>
    <property type="match status" value="1"/>
</dbReference>
<keyword evidence="3" id="KW-1185">Reference proteome</keyword>
<name>A0ABZ1CII0_9PROT</name>
<evidence type="ECO:0000313" key="2">
    <source>
        <dbReference type="EMBL" id="WRS39036.1"/>
    </source>
</evidence>
<dbReference type="InterPro" id="IPR001509">
    <property type="entry name" value="Epimerase_deHydtase"/>
</dbReference>
<dbReference type="RefSeq" id="WP_324779568.1">
    <property type="nucleotide sequence ID" value="NZ_CP141769.1"/>
</dbReference>
<reference evidence="2 3" key="1">
    <citation type="submission" date="2023-12" db="EMBL/GenBank/DDBJ databases">
        <title>Thiobacillus sedimentum sp. nov., a chemolithoautotrophic sulfur-oxidizing bacterium isolated from freshwater sediment.</title>
        <authorList>
            <person name="Luo J."/>
            <person name="Dai C."/>
        </authorList>
    </citation>
    <scope>NUCLEOTIDE SEQUENCE [LARGE SCALE GENOMIC DNA]</scope>
    <source>
        <strain evidence="2 3">SCUT-2</strain>
    </source>
</reference>
<dbReference type="SUPFAM" id="SSF51735">
    <property type="entry name" value="NAD(P)-binding Rossmann-fold domains"/>
    <property type="match status" value="1"/>
</dbReference>
<evidence type="ECO:0000313" key="3">
    <source>
        <dbReference type="Proteomes" id="UP001334732"/>
    </source>
</evidence>
<sequence>MKKILIVGFGDIAERLVRRYARQADFIGLVRRPERAAALRALGVTPYVGDLDAPATLNRLPRVDGVFHFAPPPNAGRSDPRTARLLRALGRRSRPAALVYISTSGVYGDCGGQWVAETRPVAPVNGRAVRRVDAERQLRAWGEALGVQVSILRAPGIYAADRLPLERIKRGTPALIARDDSYTNHIHADDLARLAWAALFRGRAQRVYHAVDAHPLKMGDWFDSCADAFGLPRPPRVNRAEAETVLSEALLSFLRESRQLSNARTLRELRVKYRYPASDDLLREIRQTRVDGAETGQGALF</sequence>
<dbReference type="PANTHER" id="PTHR48079">
    <property type="entry name" value="PROTEIN YEEZ"/>
    <property type="match status" value="1"/>
</dbReference>
<keyword evidence="2" id="KW-0560">Oxidoreductase</keyword>
<organism evidence="2 3">
    <name type="scientific">Thiobacillus sedimenti</name>
    <dbReference type="NCBI Taxonomy" id="3110231"/>
    <lineage>
        <taxon>Bacteria</taxon>
        <taxon>Pseudomonadati</taxon>
        <taxon>Pseudomonadota</taxon>
        <taxon>Betaproteobacteria</taxon>
        <taxon>Nitrosomonadales</taxon>
        <taxon>Thiobacillaceae</taxon>
        <taxon>Thiobacillus</taxon>
    </lineage>
</organism>
<dbReference type="GO" id="GO:0033711">
    <property type="term" value="F:4-phosphoerythronate dehydrogenase activity"/>
    <property type="evidence" value="ECO:0007669"/>
    <property type="project" value="UniProtKB-EC"/>
</dbReference>
<dbReference type="PANTHER" id="PTHR48079:SF6">
    <property type="entry name" value="NAD(P)-BINDING DOMAIN-CONTAINING PROTEIN-RELATED"/>
    <property type="match status" value="1"/>
</dbReference>
<feature type="domain" description="NAD-dependent epimerase/dehydratase" evidence="1">
    <location>
        <begin position="4"/>
        <end position="208"/>
    </location>
</feature>
<protein>
    <submittedName>
        <fullName evidence="2">SDR family oxidoreductase</fullName>
        <ecNumber evidence="2">1.1.1.290</ecNumber>
    </submittedName>
</protein>
<evidence type="ECO:0000259" key="1">
    <source>
        <dbReference type="Pfam" id="PF01370"/>
    </source>
</evidence>
<dbReference type="EC" id="1.1.1.290" evidence="2"/>
<dbReference type="Pfam" id="PF01370">
    <property type="entry name" value="Epimerase"/>
    <property type="match status" value="1"/>
</dbReference>
<dbReference type="Proteomes" id="UP001334732">
    <property type="component" value="Chromosome"/>
</dbReference>
<gene>
    <name evidence="2" type="ORF">VA613_13650</name>
</gene>
<dbReference type="InterPro" id="IPR051783">
    <property type="entry name" value="NAD(P)-dependent_oxidoreduct"/>
</dbReference>
<proteinExistence type="predicted"/>
<accession>A0ABZ1CII0</accession>
<dbReference type="EMBL" id="CP141769">
    <property type="protein sequence ID" value="WRS39036.1"/>
    <property type="molecule type" value="Genomic_DNA"/>
</dbReference>